<dbReference type="Proteomes" id="UP001216907">
    <property type="component" value="Unassembled WGS sequence"/>
</dbReference>
<dbReference type="RefSeq" id="WP_277859643.1">
    <property type="nucleotide sequence ID" value="NZ_JARRAG010000001.1"/>
</dbReference>
<evidence type="ECO:0000313" key="2">
    <source>
        <dbReference type="Proteomes" id="UP001216907"/>
    </source>
</evidence>
<keyword evidence="2" id="KW-1185">Reference proteome</keyword>
<comment type="caution">
    <text evidence="1">The sequence shown here is derived from an EMBL/GenBank/DDBJ whole genome shotgun (WGS) entry which is preliminary data.</text>
</comment>
<reference evidence="1 2" key="1">
    <citation type="submission" date="2023-03" db="EMBL/GenBank/DDBJ databases">
        <title>Paludisphaera mucosa sp. nov. a novel planctomycete from northern fen.</title>
        <authorList>
            <person name="Ivanova A."/>
        </authorList>
    </citation>
    <scope>NUCLEOTIDE SEQUENCE [LARGE SCALE GENOMIC DNA]</scope>
    <source>
        <strain evidence="1 2">Pla2</strain>
    </source>
</reference>
<protein>
    <submittedName>
        <fullName evidence="1">Uncharacterized protein</fullName>
    </submittedName>
</protein>
<dbReference type="EMBL" id="JARRAG010000001">
    <property type="protein sequence ID" value="MDG3003289.1"/>
    <property type="molecule type" value="Genomic_DNA"/>
</dbReference>
<accession>A0ABT6F793</accession>
<organism evidence="1 2">
    <name type="scientific">Paludisphaera mucosa</name>
    <dbReference type="NCBI Taxonomy" id="3030827"/>
    <lineage>
        <taxon>Bacteria</taxon>
        <taxon>Pseudomonadati</taxon>
        <taxon>Planctomycetota</taxon>
        <taxon>Planctomycetia</taxon>
        <taxon>Isosphaerales</taxon>
        <taxon>Isosphaeraceae</taxon>
        <taxon>Paludisphaera</taxon>
    </lineage>
</organism>
<evidence type="ECO:0000313" key="1">
    <source>
        <dbReference type="EMBL" id="MDG3003289.1"/>
    </source>
</evidence>
<proteinExistence type="predicted"/>
<gene>
    <name evidence="1" type="ORF">PZE19_05885</name>
</gene>
<name>A0ABT6F793_9BACT</name>
<sequence length="95" mass="10297">MALQTLAESTLIDLAVVLRHLGTTPGGIPPAVRDACRRLGRLSLAESRDVPERAAWCEKCGRLRGWEAILIDTETRECVAWGLRRCPNGCGADGP</sequence>